<proteinExistence type="predicted"/>
<protein>
    <submittedName>
        <fullName evidence="1">Uncharacterized protein</fullName>
    </submittedName>
</protein>
<keyword evidence="2" id="KW-1185">Reference proteome</keyword>
<accession>A0A8H9H524</accession>
<organism evidence="1 2">
    <name type="scientific">Microbispora bryophytorum</name>
    <dbReference type="NCBI Taxonomy" id="1460882"/>
    <lineage>
        <taxon>Bacteria</taxon>
        <taxon>Bacillati</taxon>
        <taxon>Actinomycetota</taxon>
        <taxon>Actinomycetes</taxon>
        <taxon>Streptosporangiales</taxon>
        <taxon>Streptosporangiaceae</taxon>
        <taxon>Microbispora</taxon>
    </lineage>
</organism>
<reference evidence="1" key="1">
    <citation type="journal article" date="2014" name="Int. J. Syst. Evol. Microbiol.">
        <title>Complete genome sequence of Corynebacterium casei LMG S-19264T (=DSM 44701T), isolated from a smear-ripened cheese.</title>
        <authorList>
            <consortium name="US DOE Joint Genome Institute (JGI-PGF)"/>
            <person name="Walter F."/>
            <person name="Albersmeier A."/>
            <person name="Kalinowski J."/>
            <person name="Ruckert C."/>
        </authorList>
    </citation>
    <scope>NUCLEOTIDE SEQUENCE</scope>
    <source>
        <strain evidence="1">CGMCC 4.7138</strain>
    </source>
</reference>
<comment type="caution">
    <text evidence="1">The sequence shown here is derived from an EMBL/GenBank/DDBJ whole genome shotgun (WGS) entry which is preliminary data.</text>
</comment>
<reference evidence="1" key="2">
    <citation type="submission" date="2020-09" db="EMBL/GenBank/DDBJ databases">
        <authorList>
            <person name="Sun Q."/>
            <person name="Zhou Y."/>
        </authorList>
    </citation>
    <scope>NUCLEOTIDE SEQUENCE</scope>
    <source>
        <strain evidence="1">CGMCC 4.7138</strain>
    </source>
</reference>
<name>A0A8H9H524_9ACTN</name>
<sequence>MIVFAVELSQGCAELLTYVPHDLFTAGEHRVVEHVTLVFGDEDKMYVKVVDDATTPSDIGIRLPSW</sequence>
<gene>
    <name evidence="1" type="ORF">GCM10011574_44330</name>
</gene>
<evidence type="ECO:0000313" key="2">
    <source>
        <dbReference type="Proteomes" id="UP000653480"/>
    </source>
</evidence>
<evidence type="ECO:0000313" key="1">
    <source>
        <dbReference type="EMBL" id="GGO19137.1"/>
    </source>
</evidence>
<dbReference type="AlphaFoldDB" id="A0A8H9H524"/>
<dbReference type="EMBL" id="BMMN01000008">
    <property type="protein sequence ID" value="GGO19137.1"/>
    <property type="molecule type" value="Genomic_DNA"/>
</dbReference>
<dbReference type="Proteomes" id="UP000653480">
    <property type="component" value="Unassembled WGS sequence"/>
</dbReference>